<proteinExistence type="evidence at transcript level"/>
<dbReference type="PROSITE" id="PS51456">
    <property type="entry name" value="MYOSIN_MOTOR"/>
    <property type="match status" value="1"/>
</dbReference>
<keyword evidence="4 7" id="KW-0518">Myosin</keyword>
<dbReference type="InterPro" id="IPR035963">
    <property type="entry name" value="FERM_2"/>
</dbReference>
<feature type="domain" description="PH" evidence="9">
    <location>
        <begin position="1388"/>
        <end position="1490"/>
    </location>
</feature>
<dbReference type="PROSITE" id="PS50096">
    <property type="entry name" value="IQ"/>
    <property type="match status" value="3"/>
</dbReference>
<dbReference type="PROSITE" id="PS50057">
    <property type="entry name" value="FERM_3"/>
    <property type="match status" value="1"/>
</dbReference>
<dbReference type="SMART" id="SM00015">
    <property type="entry name" value="IQ"/>
    <property type="match status" value="4"/>
</dbReference>
<evidence type="ECO:0000256" key="4">
    <source>
        <dbReference type="ARBA" id="ARBA00023123"/>
    </source>
</evidence>
<keyword evidence="6 7" id="KW-0009">Actin-binding</keyword>
<dbReference type="InterPro" id="IPR001849">
    <property type="entry name" value="PH_domain"/>
</dbReference>
<dbReference type="CDD" id="cd14473">
    <property type="entry name" value="FERM_B-lobe"/>
    <property type="match status" value="1"/>
</dbReference>
<dbReference type="GO" id="GO:0005524">
    <property type="term" value="F:ATP binding"/>
    <property type="evidence" value="ECO:0007669"/>
    <property type="project" value="UniProtKB-UniRule"/>
</dbReference>
<dbReference type="SMART" id="SM00242">
    <property type="entry name" value="MYSc"/>
    <property type="match status" value="1"/>
</dbReference>
<feature type="region of interest" description="Disordered" evidence="8">
    <location>
        <begin position="1106"/>
        <end position="1151"/>
    </location>
</feature>
<evidence type="ECO:0000256" key="7">
    <source>
        <dbReference type="PROSITE-ProRule" id="PRU00782"/>
    </source>
</evidence>
<dbReference type="GO" id="GO:0016459">
    <property type="term" value="C:myosin complex"/>
    <property type="evidence" value="ECO:0007669"/>
    <property type="project" value="UniProtKB-KW"/>
</dbReference>
<dbReference type="InterPro" id="IPR000048">
    <property type="entry name" value="IQ_motif_EF-hand-BS"/>
</dbReference>
<dbReference type="SMART" id="SM00295">
    <property type="entry name" value="B41"/>
    <property type="match status" value="1"/>
</dbReference>
<dbReference type="InterPro" id="IPR011993">
    <property type="entry name" value="PH-like_dom_sf"/>
</dbReference>
<gene>
    <name evidence="13" type="primary">Myo18a-001</name>
</gene>
<dbReference type="Gene3D" id="3.40.850.10">
    <property type="entry name" value="Kinesin motor domain"/>
    <property type="match status" value="1"/>
</dbReference>
<sequence>MAESDVTTVGGRVWLVNGSNADEWTPAVVEQCDGVEVVYKSDYGEEHRKWVSEVTSAEVKPMNGLLLEGVPDMAKMTELNQASILCNLNTRYQNNDIYTYIGSILISVNPYKRLHDLYSDQVLTKYKNKDLGDEPPHVYAISNECYTCMWKREENQCVLISGESGAGKTETTKFMLSYLSHVSKASGKTEPSKENGRSIEQSILESSPLLEALGNAKTVYNNNSSRFGKFIQLLFSEAGQIKGARITDYLLEKHRVVRQNPGERNYHIFYQLVRGLSQDEREKLHLREPSEYHYLNQSGCDSDPTLDDVKDWEQFEQSLVTIGFKDGQREDMKSVLAGILQLGNVAFANAGGAQVVEMDGKAILPPRSLPVVDQTSQLLGIDSERLEAVMKEKTMKLRGENITSPQSVDQACDSRDSLSMALYSQLFRWIISRVNHRIKGPDDFHFIGILDIFGFENFAVNRFEQFCINFANEKLQEFFNRHIFSLEQIEYNKEGIDWCDVQWSDNSECLDLVEKNLGLISLINEESRFPKGTDKSLLQKLHSQHAKNAFYVKPRVTGNKFGIKHYAGEVLYDIDGFLEKNRDTFRDDLLGLLKDSSCDLIYDMFEKVRGNSEDSGKARKKQSAVTASGHFKKSLHALMERLSSASPFFVRCVKPNLEKVPENFNPGIVLNQLRYSGMLETVRVRKAGFPVRRPYKDFLDRYGMICALASDKEPRDHSKEVLNQVDPEGTNWRLGHTKAFVKEILEQKLEKARFEKVSGAVIIIQSVMRAVAARKYFLRLKSSCVHAQRFVRGFVARRKFKRAYKAILTMQKFERGRKARKLFQVLLAEKRERERKRVEATIVLQKYTRGRAARKMFKVLLEKHRQLKALKEQMERERKQREEQARLERERLAREAEERKRKEQEERERMAREAELAKEAAAVDQEQNNALPSPPPPPPLSPPAEEFATQRKSIDGEHASALASLDAVIDSADIDSAYSTVNKRTFSNTGEEEEEVEMELNEAEQEEMERIFQLELEIAQMHRQSEARSSLALEVEPEPMEEYVTNQTGDYYADEKADEHRAMDILQDLGFEDFESQVDAMMHDTAYDVSGVDQMDESKDIVQPDVTKKVDEVAETGGSTSDMDDESYYTDSSFDDDDDISDDGTSNSGGMEVADKWNPNVYFHSYLDIKGGLMGQWKRRWCVLSNSTFMFFRSKQDSLKCGWLFKKADGGKGTLRGTLPRKNWQKKWFTLRNKEIKYYDNDEENAKCRGTIDLGQISDVTDVTEKENGIDVIMSNSKIHHLSAESSEEAGEWYSILMKMMSSSEKEIANMESEFANPKNALMTVDGQTITQVTATSVSGKSNTFTVTTSQRVYTFASDSVEEMHHWITLLNESKNTAISGDSVGQDSFIQQGWMLKTSYEKQRVSHQRRWFVLKPSAIEYYKTSNRGAPKIGSMGLNSLCVVTLPDEAVFKQTGLWEIVVCGRKHALRLSTEVEEDANIWSSEIQAMIDGQPQIVTKTKVLMDKVKNAHDSEKEIDLIYKRNPIFRQTNQPLRSPLLSLPYEQVPSRDDHYTLRDEAVRIFNVLLQMEEQTFGNMREEAQALQAILRACHGSKLFQDELYLQLIKQTAVYTLQLTTEEQMGDQLHVTSCPHYWHLIACMCCAYHPSRPVMAYLKTHLARVQERFPETLGAAYAEFGENALSQQTSRRREMVPSIAEICAVLEMRDLVTVINCYGGATCDIYINSFTTAGKVVQKLRHGMHVEGNRNTFALFEHRGQVDRAIEPSTYLADVVAKFEQMNLELQASPDNGGKESEWVFYFKLYCVFDPIDSQEDSIEYHFVYEDVHEQVIQGLYPASDDVLRDFAALRLQFAEGNYHQINIDTEIGKYYPLNKLLSAYDITHENEDFYFKRTDSFGDANANATPSKKRSGSSLFNTFRKRGMKKVKEEAESDDMKRTLFLEELQDVKSNVLDRWRRLKGMHAEEAVVEYVNLARRWPGYGSYLFKVKNHDAQFGQTLLSLAVSAQGATVFKRGHPQSLDHFSYEKIQSFGASTANVFRLQTESRGDISFTAEQVNEIVKLMRAYVNALYRRKH</sequence>
<dbReference type="SUPFAM" id="SSF47031">
    <property type="entry name" value="Second domain of FERM"/>
    <property type="match status" value="1"/>
</dbReference>
<dbReference type="Gene3D" id="1.20.80.10">
    <property type="match status" value="1"/>
</dbReference>
<dbReference type="Gene3D" id="1.25.40.530">
    <property type="entry name" value="MyTH4 domain"/>
    <property type="match status" value="1"/>
</dbReference>
<dbReference type="SMART" id="SM00233">
    <property type="entry name" value="PH"/>
    <property type="match status" value="2"/>
</dbReference>
<dbReference type="Pfam" id="PF00373">
    <property type="entry name" value="FERM_M"/>
    <property type="match status" value="1"/>
</dbReference>
<dbReference type="Gene3D" id="1.20.5.190">
    <property type="match status" value="1"/>
</dbReference>
<dbReference type="EMBL" id="LR788288">
    <property type="protein sequence ID" value="CAB3264150.1"/>
    <property type="molecule type" value="mRNA"/>
</dbReference>
<keyword evidence="2 7" id="KW-0547">Nucleotide-binding</keyword>
<dbReference type="InterPro" id="IPR019748">
    <property type="entry name" value="FERM_central"/>
</dbReference>
<dbReference type="InterPro" id="IPR038185">
    <property type="entry name" value="MyTH4_dom_sf"/>
</dbReference>
<dbReference type="InterPro" id="IPR000299">
    <property type="entry name" value="FERM_domain"/>
</dbReference>
<dbReference type="SUPFAM" id="SSF52540">
    <property type="entry name" value="P-loop containing nucleoside triphosphate hydrolases"/>
    <property type="match status" value="1"/>
</dbReference>
<evidence type="ECO:0000256" key="1">
    <source>
        <dbReference type="ARBA" id="ARBA00008314"/>
    </source>
</evidence>
<dbReference type="Gene3D" id="1.20.120.720">
    <property type="entry name" value="Myosin VI head, motor domain, U50 subdomain"/>
    <property type="match status" value="1"/>
</dbReference>
<evidence type="ECO:0000259" key="12">
    <source>
        <dbReference type="PROSITE" id="PS51456"/>
    </source>
</evidence>
<dbReference type="InterPro" id="IPR014352">
    <property type="entry name" value="FERM/acyl-CoA-bd_prot_sf"/>
</dbReference>
<evidence type="ECO:0000256" key="2">
    <source>
        <dbReference type="ARBA" id="ARBA00022741"/>
    </source>
</evidence>
<dbReference type="GO" id="GO:0003779">
    <property type="term" value="F:actin binding"/>
    <property type="evidence" value="ECO:0007669"/>
    <property type="project" value="UniProtKB-KW"/>
</dbReference>
<dbReference type="InterPro" id="IPR036961">
    <property type="entry name" value="Kinesin_motor_dom_sf"/>
</dbReference>
<dbReference type="InterPro" id="IPR027417">
    <property type="entry name" value="P-loop_NTPase"/>
</dbReference>
<evidence type="ECO:0000256" key="8">
    <source>
        <dbReference type="SAM" id="MobiDB-lite"/>
    </source>
</evidence>
<dbReference type="InterPro" id="IPR051724">
    <property type="entry name" value="Actin_motor_Myosin"/>
</dbReference>
<dbReference type="PANTHER" id="PTHR46049">
    <property type="entry name" value="AGAP003327-PA"/>
    <property type="match status" value="1"/>
</dbReference>
<feature type="domain" description="MyTH4" evidence="11">
    <location>
        <begin position="1528"/>
        <end position="1702"/>
    </location>
</feature>
<feature type="compositionally biased region" description="Acidic residues" evidence="8">
    <location>
        <begin position="1122"/>
        <end position="1142"/>
    </location>
</feature>
<organism evidence="13">
    <name type="scientific">Phallusia mammillata</name>
    <dbReference type="NCBI Taxonomy" id="59560"/>
    <lineage>
        <taxon>Eukaryota</taxon>
        <taxon>Metazoa</taxon>
        <taxon>Chordata</taxon>
        <taxon>Tunicata</taxon>
        <taxon>Ascidiacea</taxon>
        <taxon>Phlebobranchia</taxon>
        <taxon>Ascidiidae</taxon>
        <taxon>Phallusia</taxon>
    </lineage>
</organism>
<dbReference type="SMART" id="SM00139">
    <property type="entry name" value="MyTH4"/>
    <property type="match status" value="1"/>
</dbReference>
<dbReference type="Pfam" id="PF00784">
    <property type="entry name" value="MyTH4"/>
    <property type="match status" value="1"/>
</dbReference>
<dbReference type="PROSITE" id="PS50003">
    <property type="entry name" value="PH_DOMAIN"/>
    <property type="match status" value="2"/>
</dbReference>
<protein>
    <submittedName>
        <fullName evidence="13">Unconventional myosin-X</fullName>
    </submittedName>
</protein>
<evidence type="ECO:0000313" key="13">
    <source>
        <dbReference type="EMBL" id="CAB3264150.1"/>
    </source>
</evidence>
<name>A0A6F9DM86_9ASCI</name>
<accession>A0A6F9DM86</accession>
<feature type="compositionally biased region" description="Pro residues" evidence="8">
    <location>
        <begin position="932"/>
        <end position="942"/>
    </location>
</feature>
<keyword evidence="3 7" id="KW-0067">ATP-binding</keyword>
<evidence type="ECO:0000259" key="10">
    <source>
        <dbReference type="PROSITE" id="PS50057"/>
    </source>
</evidence>
<evidence type="ECO:0000256" key="5">
    <source>
        <dbReference type="ARBA" id="ARBA00023175"/>
    </source>
</evidence>
<dbReference type="Gene3D" id="2.30.29.30">
    <property type="entry name" value="Pleckstrin-homology domain (PH domain)/Phosphotyrosine-binding domain (PTB)"/>
    <property type="match status" value="4"/>
</dbReference>
<dbReference type="Gene3D" id="1.10.10.820">
    <property type="match status" value="1"/>
</dbReference>
<dbReference type="InterPro" id="IPR000857">
    <property type="entry name" value="MyTH4_dom"/>
</dbReference>
<feature type="compositionally biased region" description="Basic and acidic residues" evidence="8">
    <location>
        <begin position="895"/>
        <end position="918"/>
    </location>
</feature>
<dbReference type="Pfam" id="PF00612">
    <property type="entry name" value="IQ"/>
    <property type="match status" value="2"/>
</dbReference>
<evidence type="ECO:0000259" key="11">
    <source>
        <dbReference type="PROSITE" id="PS51016"/>
    </source>
</evidence>
<keyword evidence="5 7" id="KW-0505">Motor protein</keyword>
<evidence type="ECO:0000256" key="6">
    <source>
        <dbReference type="ARBA" id="ARBA00023203"/>
    </source>
</evidence>
<dbReference type="InterPro" id="IPR001609">
    <property type="entry name" value="Myosin_head_motor_dom-like"/>
</dbReference>
<evidence type="ECO:0000256" key="3">
    <source>
        <dbReference type="ARBA" id="ARBA00022840"/>
    </source>
</evidence>
<dbReference type="GO" id="GO:0003774">
    <property type="term" value="F:cytoskeletal motor activity"/>
    <property type="evidence" value="ECO:0007669"/>
    <property type="project" value="UniProtKB-UniRule"/>
</dbReference>
<dbReference type="Gene3D" id="6.20.240.20">
    <property type="match status" value="1"/>
</dbReference>
<feature type="region of interest" description="Actin-binding" evidence="7">
    <location>
        <begin position="635"/>
        <end position="657"/>
    </location>
</feature>
<dbReference type="InterPro" id="IPR019749">
    <property type="entry name" value="Band_41_domain"/>
</dbReference>
<dbReference type="Pfam" id="PF00063">
    <property type="entry name" value="Myosin_head"/>
    <property type="match status" value="1"/>
</dbReference>
<evidence type="ECO:0000259" key="9">
    <source>
        <dbReference type="PROSITE" id="PS50003"/>
    </source>
</evidence>
<feature type="binding site" evidence="7">
    <location>
        <begin position="162"/>
        <end position="169"/>
    </location>
    <ligand>
        <name>ATP</name>
        <dbReference type="ChEBI" id="CHEBI:30616"/>
    </ligand>
</feature>
<dbReference type="PRINTS" id="PR00193">
    <property type="entry name" value="MYOSINHEAVY"/>
</dbReference>
<dbReference type="Pfam" id="PF00169">
    <property type="entry name" value="PH"/>
    <property type="match status" value="2"/>
</dbReference>
<dbReference type="Pfam" id="PF18597">
    <property type="entry name" value="SH3_19"/>
    <property type="match status" value="1"/>
</dbReference>
<dbReference type="Pfam" id="PF21989">
    <property type="entry name" value="RA_2"/>
    <property type="match status" value="1"/>
</dbReference>
<dbReference type="Gene3D" id="3.10.20.90">
    <property type="entry name" value="Phosphatidylinositol 3-kinase Catalytic Subunit, Chain A, domain 1"/>
    <property type="match status" value="1"/>
</dbReference>
<feature type="region of interest" description="Disordered" evidence="8">
    <location>
        <begin position="895"/>
        <end position="948"/>
    </location>
</feature>
<dbReference type="PROSITE" id="PS51016">
    <property type="entry name" value="MYTH4"/>
    <property type="match status" value="1"/>
</dbReference>
<dbReference type="SUPFAM" id="SSF50729">
    <property type="entry name" value="PH domain-like"/>
    <property type="match status" value="4"/>
</dbReference>
<dbReference type="FunFam" id="1.10.10.820:FF:000001">
    <property type="entry name" value="Myosin heavy chain"/>
    <property type="match status" value="1"/>
</dbReference>
<feature type="domain" description="PH" evidence="9">
    <location>
        <begin position="1197"/>
        <end position="1376"/>
    </location>
</feature>
<reference evidence="13" key="1">
    <citation type="submission" date="2020-04" db="EMBL/GenBank/DDBJ databases">
        <authorList>
            <person name="Neveu A P."/>
        </authorList>
    </citation>
    <scope>NUCLEOTIDE SEQUENCE</scope>
    <source>
        <tissue evidence="13">Whole embryo</tissue>
    </source>
</reference>
<dbReference type="InterPro" id="IPR040640">
    <property type="entry name" value="MyoX_N_SH3"/>
</dbReference>
<dbReference type="Gene3D" id="1.20.58.530">
    <property type="match status" value="1"/>
</dbReference>
<dbReference type="PANTHER" id="PTHR46049:SF5">
    <property type="entry name" value="PLECKSTRIN HOMOLOGY DOMAIN-CONTAINING FAMILY H MEMBER 3"/>
    <property type="match status" value="1"/>
</dbReference>
<comment type="similarity">
    <text evidence="1 7">Belongs to the TRAFAC class myosin-kinesin ATPase superfamily. Myosin family.</text>
</comment>
<feature type="domain" description="FERM" evidence="10">
    <location>
        <begin position="1707"/>
        <end position="2072"/>
    </location>
</feature>
<feature type="domain" description="Myosin motor" evidence="12">
    <location>
        <begin position="68"/>
        <end position="754"/>
    </location>
</feature>